<feature type="signal peptide" evidence="1">
    <location>
        <begin position="1"/>
        <end position="19"/>
    </location>
</feature>
<proteinExistence type="predicted"/>
<evidence type="ECO:0000313" key="2">
    <source>
        <dbReference type="EMBL" id="KIU26013.1"/>
    </source>
</evidence>
<accession>A0A0D1JXS6</accession>
<name>A0A0D1JXS6_9SPHN</name>
<organism evidence="2 3">
    <name type="scientific">Sphingomonas melonis</name>
    <dbReference type="NCBI Taxonomy" id="152682"/>
    <lineage>
        <taxon>Bacteria</taxon>
        <taxon>Pseudomonadati</taxon>
        <taxon>Pseudomonadota</taxon>
        <taxon>Alphaproteobacteria</taxon>
        <taxon>Sphingomonadales</taxon>
        <taxon>Sphingomonadaceae</taxon>
        <taxon>Sphingomonas</taxon>
    </lineage>
</organism>
<feature type="chain" id="PRO_5002231900" evidence="1">
    <location>
        <begin position="20"/>
        <end position="157"/>
    </location>
</feature>
<dbReference type="AlphaFoldDB" id="A0A0D1JXS6"/>
<gene>
    <name evidence="2" type="ORF">SR41_16705</name>
</gene>
<protein>
    <submittedName>
        <fullName evidence="2">Uncharacterized protein</fullName>
    </submittedName>
</protein>
<keyword evidence="1" id="KW-0732">Signal</keyword>
<dbReference type="EMBL" id="JXTP01000090">
    <property type="protein sequence ID" value="KIU26013.1"/>
    <property type="molecule type" value="Genomic_DNA"/>
</dbReference>
<comment type="caution">
    <text evidence="2">The sequence shown here is derived from an EMBL/GenBank/DDBJ whole genome shotgun (WGS) entry which is preliminary data.</text>
</comment>
<sequence>MLRILFAAGLLALPPAAGAAAQQQPSGAVGFPHAQALVDDVVRRNPDMLDVILHVSPQPDAGNVVIAAHLRKANGEASGEDDLGVARTGAPLVEVQKDGVRLGILLQLRDSRHRAIGAVGLMYPYKPGEDVEAVVRRSFAIRDALALRIPSRAALVG</sequence>
<dbReference type="Proteomes" id="UP000033203">
    <property type="component" value="Unassembled WGS sequence"/>
</dbReference>
<evidence type="ECO:0000313" key="3">
    <source>
        <dbReference type="Proteomes" id="UP000033203"/>
    </source>
</evidence>
<evidence type="ECO:0000256" key="1">
    <source>
        <dbReference type="SAM" id="SignalP"/>
    </source>
</evidence>
<reference evidence="2 3" key="1">
    <citation type="submission" date="2015-01" db="EMBL/GenBank/DDBJ databases">
        <title>Genome of Sphingomonas taxi strain 30a.</title>
        <authorList>
            <person name="Eevers N."/>
            <person name="Van Hamme J."/>
            <person name="Bottos E."/>
            <person name="Weyens N."/>
            <person name="Vangronsveld J."/>
        </authorList>
    </citation>
    <scope>NUCLEOTIDE SEQUENCE [LARGE SCALE GENOMIC DNA]</scope>
    <source>
        <strain evidence="2 3">30a</strain>
    </source>
</reference>
<dbReference type="PATRIC" id="fig|1549858.7.peg.3536"/>